<dbReference type="Proteomes" id="UP000274922">
    <property type="component" value="Unassembled WGS sequence"/>
</dbReference>
<evidence type="ECO:0000313" key="14">
    <source>
        <dbReference type="Proteomes" id="UP000274922"/>
    </source>
</evidence>
<feature type="domain" description="Cfap43 N-terminal" evidence="12">
    <location>
        <begin position="22"/>
        <end position="305"/>
    </location>
</feature>
<organism evidence="13 14">
    <name type="scientific">Caulochytrium protostelioides</name>
    <dbReference type="NCBI Taxonomy" id="1555241"/>
    <lineage>
        <taxon>Eukaryota</taxon>
        <taxon>Fungi</taxon>
        <taxon>Fungi incertae sedis</taxon>
        <taxon>Chytridiomycota</taxon>
        <taxon>Chytridiomycota incertae sedis</taxon>
        <taxon>Chytridiomycetes</taxon>
        <taxon>Caulochytriales</taxon>
        <taxon>Caulochytriaceae</taxon>
        <taxon>Caulochytrium</taxon>
    </lineage>
</organism>
<feature type="repeat" description="WD" evidence="11">
    <location>
        <begin position="65"/>
        <end position="87"/>
    </location>
</feature>
<evidence type="ECO:0000256" key="9">
    <source>
        <dbReference type="ARBA" id="ARBA00029456"/>
    </source>
</evidence>
<evidence type="ECO:0000256" key="2">
    <source>
        <dbReference type="ARBA" id="ARBA00004496"/>
    </source>
</evidence>
<dbReference type="InterPro" id="IPR019775">
    <property type="entry name" value="WD40_repeat_CS"/>
</dbReference>
<evidence type="ECO:0000256" key="8">
    <source>
        <dbReference type="ARBA" id="ARBA00023273"/>
    </source>
</evidence>
<feature type="repeat" description="WD" evidence="11">
    <location>
        <begin position="521"/>
        <end position="553"/>
    </location>
</feature>
<keyword evidence="5" id="KW-0677">Repeat</keyword>
<keyword evidence="4 11" id="KW-0853">WD repeat</keyword>
<sequence length="632" mass="67021">MAPQTAAAAAVPGVVPLALQKIIGFNGAITDGAAIHPDGQHLACAMGTTVMVTTKKDTHRAQTFLQGHTNTVTCLAFSPSGRYLASGQLTHMGFQADIIVWDFAKRQLLYRLTLHKVRVQSLAFSADESCLASLGGVDDNTLVIWDLATGKAICGVAASKDAAGENYRVVGMNHDAQTFVTAGKFSLRIWRLNLASRTLQPTDVQLGQIKRVFQSLAIAPGDDAIYAGTTTGDVLHVDPKTALFKRSGPPKEKDNLGMGITAVCMTRDGKSLVVGSGTGTVTLFSTQTLAIQGAVKVSGGVTGIMRDADQTLLVSTAFSNLYSVGVAAPKLSEPQLLLSCHNARVTDVAFPKEASNVFATASETDIRIWNLATLGELLRIVVPNVACQCLMFSNDGSSLITGWNDGKIRAFGPQSGRIQYTINDAHKGHVTALASTHHDPRGGFRIVSGGADGVVRVWRINPQSQVLESSLKEHKQPVTCVQVRANDAECVTASADGSCIVWDLQRYVRNQILFASSFFKAVAYIPDESQLLTVGSDGRVAYWEAFDGSTIRELDVSPAGINTLAIVADGAKFVVAGDDKVIRVYSYEEGELVAVGQGHSDPVTMIKASPDGKHLVSVAADGAILIWDGVAA</sequence>
<dbReference type="OrthoDB" id="6252103at2759"/>
<evidence type="ECO:0000256" key="1">
    <source>
        <dbReference type="ARBA" id="ARBA00004230"/>
    </source>
</evidence>
<accession>A0A4P9X5J7</accession>
<gene>
    <name evidence="13" type="ORF">CXG81DRAFT_26895</name>
</gene>
<dbReference type="PROSITE" id="PS00678">
    <property type="entry name" value="WD_REPEATS_1"/>
    <property type="match status" value="3"/>
</dbReference>
<dbReference type="GO" id="GO:0031514">
    <property type="term" value="C:motile cilium"/>
    <property type="evidence" value="ECO:0007669"/>
    <property type="project" value="UniProtKB-SubCell"/>
</dbReference>
<keyword evidence="3" id="KW-0963">Cytoplasm</keyword>
<dbReference type="GO" id="GO:0005930">
    <property type="term" value="C:axoneme"/>
    <property type="evidence" value="ECO:0007669"/>
    <property type="project" value="UniProtKB-ARBA"/>
</dbReference>
<evidence type="ECO:0000256" key="11">
    <source>
        <dbReference type="PROSITE-ProRule" id="PRU00221"/>
    </source>
</evidence>
<dbReference type="PROSITE" id="PS50294">
    <property type="entry name" value="WD_REPEATS_REGION"/>
    <property type="match status" value="2"/>
</dbReference>
<name>A0A4P9X5J7_9FUNG</name>
<evidence type="ECO:0000313" key="13">
    <source>
        <dbReference type="EMBL" id="RKP00396.1"/>
    </source>
</evidence>
<keyword evidence="8" id="KW-0966">Cell projection</keyword>
<dbReference type="Gene3D" id="2.130.10.10">
    <property type="entry name" value="YVTN repeat-like/Quinoprotein amine dehydrogenase"/>
    <property type="match status" value="3"/>
</dbReference>
<dbReference type="SMART" id="SM00320">
    <property type="entry name" value="WD40"/>
    <property type="match status" value="10"/>
</dbReference>
<keyword evidence="6" id="KW-0282">Flagellum</keyword>
<feature type="repeat" description="WD" evidence="11">
    <location>
        <begin position="338"/>
        <end position="379"/>
    </location>
</feature>
<feature type="repeat" description="WD" evidence="11">
    <location>
        <begin position="426"/>
        <end position="468"/>
    </location>
</feature>
<dbReference type="InterPro" id="IPR036322">
    <property type="entry name" value="WD40_repeat_dom_sf"/>
</dbReference>
<dbReference type="SUPFAM" id="SSF50978">
    <property type="entry name" value="WD40 repeat-like"/>
    <property type="match status" value="2"/>
</dbReference>
<proteinExistence type="inferred from homology"/>
<evidence type="ECO:0000256" key="7">
    <source>
        <dbReference type="ARBA" id="ARBA00023069"/>
    </source>
</evidence>
<comment type="similarity">
    <text evidence="9">Belongs to the CFAP52 family.</text>
</comment>
<keyword evidence="7" id="KW-0969">Cilium</keyword>
<dbReference type="PROSITE" id="PS50082">
    <property type="entry name" value="WD_REPEATS_2"/>
    <property type="match status" value="7"/>
</dbReference>
<dbReference type="InterPro" id="IPR001680">
    <property type="entry name" value="WD40_rpt"/>
</dbReference>
<reference evidence="14" key="1">
    <citation type="journal article" date="2018" name="Nat. Microbiol.">
        <title>Leveraging single-cell genomics to expand the fungal tree of life.</title>
        <authorList>
            <person name="Ahrendt S.R."/>
            <person name="Quandt C.A."/>
            <person name="Ciobanu D."/>
            <person name="Clum A."/>
            <person name="Salamov A."/>
            <person name="Andreopoulos B."/>
            <person name="Cheng J.F."/>
            <person name="Woyke T."/>
            <person name="Pelin A."/>
            <person name="Henrissat B."/>
            <person name="Reynolds N.K."/>
            <person name="Benny G.L."/>
            <person name="Smith M.E."/>
            <person name="James T.Y."/>
            <person name="Grigoriev I.V."/>
        </authorList>
    </citation>
    <scope>NUCLEOTIDE SEQUENCE [LARGE SCALE GENOMIC DNA]</scope>
    <source>
        <strain evidence="14">ATCC 52028</strain>
    </source>
</reference>
<evidence type="ECO:0000256" key="6">
    <source>
        <dbReference type="ARBA" id="ARBA00022846"/>
    </source>
</evidence>
<dbReference type="FunFam" id="2.130.10.10:FF:001320">
    <property type="entry name" value="Predicted protein"/>
    <property type="match status" value="1"/>
</dbReference>
<feature type="repeat" description="WD" evidence="11">
    <location>
        <begin position="112"/>
        <end position="155"/>
    </location>
</feature>
<evidence type="ECO:0000256" key="10">
    <source>
        <dbReference type="ARBA" id="ARBA00029552"/>
    </source>
</evidence>
<dbReference type="PANTHER" id="PTHR13720">
    <property type="entry name" value="WD-40 REPEAT PROTEIN"/>
    <property type="match status" value="1"/>
</dbReference>
<comment type="subcellular location">
    <subcellularLocation>
        <location evidence="1">Cell projection</location>
        <location evidence="1">Cilium</location>
        <location evidence="1">Flagellum</location>
    </subcellularLocation>
    <subcellularLocation>
        <location evidence="2">Cytoplasm</location>
    </subcellularLocation>
</comment>
<evidence type="ECO:0000259" key="12">
    <source>
        <dbReference type="Pfam" id="PF23185"/>
    </source>
</evidence>
<feature type="repeat" description="WD" evidence="11">
    <location>
        <begin position="471"/>
        <end position="505"/>
    </location>
</feature>
<evidence type="ECO:0000256" key="4">
    <source>
        <dbReference type="ARBA" id="ARBA00022574"/>
    </source>
</evidence>
<evidence type="ECO:0000256" key="3">
    <source>
        <dbReference type="ARBA" id="ARBA00022490"/>
    </source>
</evidence>
<dbReference type="AlphaFoldDB" id="A0A4P9X5J7"/>
<evidence type="ECO:0000256" key="5">
    <source>
        <dbReference type="ARBA" id="ARBA00022737"/>
    </source>
</evidence>
<dbReference type="EMBL" id="ML014218">
    <property type="protein sequence ID" value="RKP00396.1"/>
    <property type="molecule type" value="Genomic_DNA"/>
</dbReference>
<dbReference type="Pfam" id="PF23185">
    <property type="entry name" value="CFAP43_N"/>
    <property type="match status" value="1"/>
</dbReference>
<dbReference type="InterPro" id="IPR015943">
    <property type="entry name" value="WD40/YVTN_repeat-like_dom_sf"/>
</dbReference>
<dbReference type="InterPro" id="IPR050630">
    <property type="entry name" value="WD_repeat_EMAP"/>
</dbReference>
<keyword evidence="14" id="KW-1185">Reference proteome</keyword>
<feature type="repeat" description="WD" evidence="11">
    <location>
        <begin position="596"/>
        <end position="632"/>
    </location>
</feature>
<dbReference type="PANTHER" id="PTHR13720:SF14">
    <property type="entry name" value="CILIA- AND FLAGELLA-ASSOCIATED PROTEIN 52"/>
    <property type="match status" value="1"/>
</dbReference>
<dbReference type="Pfam" id="PF00400">
    <property type="entry name" value="WD40"/>
    <property type="match status" value="4"/>
</dbReference>
<dbReference type="STRING" id="1555241.A0A4P9X5J7"/>
<dbReference type="CDD" id="cd00200">
    <property type="entry name" value="WD40"/>
    <property type="match status" value="1"/>
</dbReference>
<protein>
    <recommendedName>
        <fullName evidence="10">Cilia- and flagella-associated protein 52</fullName>
    </recommendedName>
</protein>
<dbReference type="InterPro" id="IPR056296">
    <property type="entry name" value="Cfap43_N"/>
</dbReference>